<proteinExistence type="predicted"/>
<evidence type="ECO:0000313" key="1">
    <source>
        <dbReference type="EMBL" id="DAE05530.1"/>
    </source>
</evidence>
<sequence>MGKFNGELSDEREGTVGFRQFLAPEFNHETNKVVFGSIYLLKQSYDYDTN</sequence>
<accession>A0A8S5PEX8</accession>
<reference evidence="1" key="1">
    <citation type="journal article" date="2021" name="Proc. Natl. Acad. Sci. U.S.A.">
        <title>A Catalog of Tens of Thousands of Viruses from Human Metagenomes Reveals Hidden Associations with Chronic Diseases.</title>
        <authorList>
            <person name="Tisza M.J."/>
            <person name="Buck C.B."/>
        </authorList>
    </citation>
    <scope>NUCLEOTIDE SEQUENCE</scope>
    <source>
        <strain evidence="1">CtuQh21</strain>
    </source>
</reference>
<name>A0A8S5PEX8_9CAUD</name>
<protein>
    <submittedName>
        <fullName evidence="1">Uncharacterized protein</fullName>
    </submittedName>
</protein>
<organism evidence="1">
    <name type="scientific">Podoviridae sp. ctuQh21</name>
    <dbReference type="NCBI Taxonomy" id="2825284"/>
    <lineage>
        <taxon>Viruses</taxon>
        <taxon>Duplodnaviria</taxon>
        <taxon>Heunggongvirae</taxon>
        <taxon>Uroviricota</taxon>
        <taxon>Caudoviricetes</taxon>
    </lineage>
</organism>
<dbReference type="EMBL" id="BK015412">
    <property type="protein sequence ID" value="DAE05530.1"/>
    <property type="molecule type" value="Genomic_DNA"/>
</dbReference>